<dbReference type="InterPro" id="IPR025662">
    <property type="entry name" value="Sigma_54_int_dom_ATP-bd_1"/>
</dbReference>
<dbReference type="Gene3D" id="3.40.50.300">
    <property type="entry name" value="P-loop containing nucleotide triphosphate hydrolases"/>
    <property type="match status" value="1"/>
</dbReference>
<keyword evidence="2" id="KW-0067">ATP-binding</keyword>
<dbReference type="InterPro" id="IPR025943">
    <property type="entry name" value="Sigma_54_int_dom_ATP-bd_2"/>
</dbReference>
<dbReference type="PROSITE" id="PS50045">
    <property type="entry name" value="SIGMA54_INTERACT_4"/>
    <property type="match status" value="1"/>
</dbReference>
<dbReference type="InterPro" id="IPR002078">
    <property type="entry name" value="Sigma_54_int"/>
</dbReference>
<protein>
    <submittedName>
        <fullName evidence="7">Sigma 54-interacting transcriptional regulator</fullName>
    </submittedName>
</protein>
<dbReference type="SMART" id="SM00382">
    <property type="entry name" value="AAA"/>
    <property type="match status" value="1"/>
</dbReference>
<evidence type="ECO:0000313" key="8">
    <source>
        <dbReference type="Proteomes" id="UP001232063"/>
    </source>
</evidence>
<accession>A0AAE3R703</accession>
<dbReference type="InterPro" id="IPR029016">
    <property type="entry name" value="GAF-like_dom_sf"/>
</dbReference>
<evidence type="ECO:0000256" key="2">
    <source>
        <dbReference type="ARBA" id="ARBA00022840"/>
    </source>
</evidence>
<evidence type="ECO:0000256" key="3">
    <source>
        <dbReference type="ARBA" id="ARBA00023015"/>
    </source>
</evidence>
<dbReference type="SUPFAM" id="SSF55781">
    <property type="entry name" value="GAF domain-like"/>
    <property type="match status" value="1"/>
</dbReference>
<dbReference type="GO" id="GO:0006355">
    <property type="term" value="P:regulation of DNA-templated transcription"/>
    <property type="evidence" value="ECO:0007669"/>
    <property type="project" value="InterPro"/>
</dbReference>
<dbReference type="PANTHER" id="PTHR32071">
    <property type="entry name" value="TRANSCRIPTIONAL REGULATORY PROTEIN"/>
    <property type="match status" value="1"/>
</dbReference>
<dbReference type="Pfam" id="PF00158">
    <property type="entry name" value="Sigma54_activat"/>
    <property type="match status" value="1"/>
</dbReference>
<evidence type="ECO:0000256" key="5">
    <source>
        <dbReference type="ARBA" id="ARBA00023163"/>
    </source>
</evidence>
<gene>
    <name evidence="7" type="ORF">QNI22_29820</name>
</gene>
<dbReference type="PANTHER" id="PTHR32071:SF123">
    <property type="entry name" value="DNA-BINDING TRANSCRIPTIONAL ACTIVATOR HYFR-RELATED"/>
    <property type="match status" value="1"/>
</dbReference>
<dbReference type="PROSITE" id="PS00676">
    <property type="entry name" value="SIGMA54_INTERACT_2"/>
    <property type="match status" value="1"/>
</dbReference>
<evidence type="ECO:0000256" key="1">
    <source>
        <dbReference type="ARBA" id="ARBA00022741"/>
    </source>
</evidence>
<sequence length="676" mass="76345">MIKLQKLPEVVDYLYKFQSELGFVHMHLALPREENKHLYIEKTKPGGKLTFAQNQLIENRVFTEQVKISIELPDGSIRVAVPMFTKGKLLGAIILSFNQVAPIAETTAWLEQHSEGLALAVEHTLHCEILEKQLREKSMQLVVMNALTSEKDYGQMFLTITAAINNMINCDLLTIPAFSPKTGFVLSGYNAMRQNGGFTLISREEMLEMLGLDLETYRQSALAQLDIYSKPHIFTAEEYSELSRKLIVSNRFATVMGVKEALFVPIALPNDAFATLIVCSKKENSFFSKDLRILIELAKQITHQIGRLLTFEQKEVLEIKLRRENTLLIQELNQEQAFSEIIGRSPAIKKVLENVHRVAPTDSTVLLQGETGTGKELIARAIHNMSNRKNRPLIKVNCAALPAQLIESELFGHEKGAFTGATERRIGKFELANGGTIFLDEIGELPLELQSKLLRVLQEYEIERVGGKQTIQLDIRVIAATNRNLYQEAILDKFRMDLYYRISTFPFVLPPLRERREDIPLLVRSFIEKYSRKIGKGIEGVTPQMMDFLLHHSWPGNIRELEHVIEQAVILASGPQLDIVPAFTASASMATQSASMATQKDIPRSLPVYLPQESANLTDIEDGFLENQRQHILKILEETGGRIRGRFGAAQRLGLKPTTLEARMKKLGIRKNFSSE</sequence>
<dbReference type="EMBL" id="JASJOU010000013">
    <property type="protein sequence ID" value="MDJ1504899.1"/>
    <property type="molecule type" value="Genomic_DNA"/>
</dbReference>
<keyword evidence="1" id="KW-0547">Nucleotide-binding</keyword>
<proteinExistence type="predicted"/>
<dbReference type="InterPro" id="IPR003593">
    <property type="entry name" value="AAA+_ATPase"/>
</dbReference>
<dbReference type="CDD" id="cd00009">
    <property type="entry name" value="AAA"/>
    <property type="match status" value="1"/>
</dbReference>
<dbReference type="GO" id="GO:0005524">
    <property type="term" value="F:ATP binding"/>
    <property type="evidence" value="ECO:0007669"/>
    <property type="project" value="UniProtKB-KW"/>
</dbReference>
<dbReference type="Gene3D" id="1.10.8.60">
    <property type="match status" value="1"/>
</dbReference>
<dbReference type="Proteomes" id="UP001232063">
    <property type="component" value="Unassembled WGS sequence"/>
</dbReference>
<organism evidence="7 8">
    <name type="scientific">Xanthocytophaga agilis</name>
    <dbReference type="NCBI Taxonomy" id="3048010"/>
    <lineage>
        <taxon>Bacteria</taxon>
        <taxon>Pseudomonadati</taxon>
        <taxon>Bacteroidota</taxon>
        <taxon>Cytophagia</taxon>
        <taxon>Cytophagales</taxon>
        <taxon>Rhodocytophagaceae</taxon>
        <taxon>Xanthocytophaga</taxon>
    </lineage>
</organism>
<keyword evidence="4" id="KW-0238">DNA-binding</keyword>
<dbReference type="GO" id="GO:0003677">
    <property type="term" value="F:DNA binding"/>
    <property type="evidence" value="ECO:0007669"/>
    <property type="project" value="UniProtKB-KW"/>
</dbReference>
<keyword evidence="8" id="KW-1185">Reference proteome</keyword>
<dbReference type="SUPFAM" id="SSF52540">
    <property type="entry name" value="P-loop containing nucleoside triphosphate hydrolases"/>
    <property type="match status" value="1"/>
</dbReference>
<dbReference type="Pfam" id="PF25601">
    <property type="entry name" value="AAA_lid_14"/>
    <property type="match status" value="1"/>
</dbReference>
<reference evidence="7" key="1">
    <citation type="submission" date="2023-05" db="EMBL/GenBank/DDBJ databases">
        <authorList>
            <person name="Zhang X."/>
        </authorList>
    </citation>
    <scope>NUCLEOTIDE SEQUENCE</scope>
    <source>
        <strain evidence="7">BD1B2-1</strain>
    </source>
</reference>
<dbReference type="InterPro" id="IPR058031">
    <property type="entry name" value="AAA_lid_NorR"/>
</dbReference>
<evidence type="ECO:0000256" key="4">
    <source>
        <dbReference type="ARBA" id="ARBA00023125"/>
    </source>
</evidence>
<dbReference type="Gene3D" id="1.10.10.60">
    <property type="entry name" value="Homeodomain-like"/>
    <property type="match status" value="1"/>
</dbReference>
<evidence type="ECO:0000259" key="6">
    <source>
        <dbReference type="PROSITE" id="PS50045"/>
    </source>
</evidence>
<dbReference type="RefSeq" id="WP_314516593.1">
    <property type="nucleotide sequence ID" value="NZ_JASJOU010000013.1"/>
</dbReference>
<dbReference type="InterPro" id="IPR025944">
    <property type="entry name" value="Sigma_54_int_dom_CS"/>
</dbReference>
<dbReference type="PROSITE" id="PS00675">
    <property type="entry name" value="SIGMA54_INTERACT_1"/>
    <property type="match status" value="1"/>
</dbReference>
<evidence type="ECO:0000313" key="7">
    <source>
        <dbReference type="EMBL" id="MDJ1504899.1"/>
    </source>
</evidence>
<comment type="caution">
    <text evidence="7">The sequence shown here is derived from an EMBL/GenBank/DDBJ whole genome shotgun (WGS) entry which is preliminary data.</text>
</comment>
<dbReference type="Gene3D" id="3.30.450.40">
    <property type="match status" value="1"/>
</dbReference>
<keyword evidence="3" id="KW-0805">Transcription regulation</keyword>
<dbReference type="PROSITE" id="PS00688">
    <property type="entry name" value="SIGMA54_INTERACT_3"/>
    <property type="match status" value="1"/>
</dbReference>
<dbReference type="FunFam" id="3.40.50.300:FF:000006">
    <property type="entry name" value="DNA-binding transcriptional regulator NtrC"/>
    <property type="match status" value="1"/>
</dbReference>
<name>A0AAE3R703_9BACT</name>
<dbReference type="AlphaFoldDB" id="A0AAE3R703"/>
<feature type="domain" description="Sigma-54 factor interaction" evidence="6">
    <location>
        <begin position="341"/>
        <end position="570"/>
    </location>
</feature>
<keyword evidence="5" id="KW-0804">Transcription</keyword>
<dbReference type="InterPro" id="IPR027417">
    <property type="entry name" value="P-loop_NTPase"/>
</dbReference>